<feature type="region of interest" description="Disordered" evidence="1">
    <location>
        <begin position="218"/>
        <end position="286"/>
    </location>
</feature>
<feature type="region of interest" description="Disordered" evidence="1">
    <location>
        <begin position="122"/>
        <end position="182"/>
    </location>
</feature>
<feature type="compositionally biased region" description="Basic and acidic residues" evidence="1">
    <location>
        <begin position="220"/>
        <end position="229"/>
    </location>
</feature>
<feature type="compositionally biased region" description="Polar residues" evidence="1">
    <location>
        <begin position="238"/>
        <end position="247"/>
    </location>
</feature>
<comment type="caution">
    <text evidence="3">The sequence shown here is derived from an EMBL/GenBank/DDBJ whole genome shotgun (WGS) entry which is preliminary data.</text>
</comment>
<keyword evidence="2" id="KW-0812">Transmembrane</keyword>
<feature type="compositionally biased region" description="Pro residues" evidence="1">
    <location>
        <begin position="141"/>
        <end position="162"/>
    </location>
</feature>
<dbReference type="OrthoDB" id="10005044at2"/>
<keyword evidence="2" id="KW-1133">Transmembrane helix</keyword>
<proteinExistence type="predicted"/>
<keyword evidence="2" id="KW-0472">Membrane</keyword>
<accession>A0A4S8NNA0</accession>
<feature type="compositionally biased region" description="Low complexity" evidence="1">
    <location>
        <begin position="248"/>
        <end position="274"/>
    </location>
</feature>
<dbReference type="Proteomes" id="UP000307087">
    <property type="component" value="Unassembled WGS sequence"/>
</dbReference>
<feature type="transmembrane region" description="Helical" evidence="2">
    <location>
        <begin position="194"/>
        <end position="214"/>
    </location>
</feature>
<evidence type="ECO:0000313" key="4">
    <source>
        <dbReference type="Proteomes" id="UP000307087"/>
    </source>
</evidence>
<evidence type="ECO:0000256" key="1">
    <source>
        <dbReference type="SAM" id="MobiDB-lite"/>
    </source>
</evidence>
<evidence type="ECO:0000313" key="3">
    <source>
        <dbReference type="EMBL" id="THV18407.1"/>
    </source>
</evidence>
<feature type="compositionally biased region" description="Pro residues" evidence="1">
    <location>
        <begin position="122"/>
        <end position="133"/>
    </location>
</feature>
<gene>
    <name evidence="3" type="ORF">E9934_01905</name>
</gene>
<keyword evidence="4" id="KW-1185">Reference proteome</keyword>
<reference evidence="3 4" key="1">
    <citation type="journal article" date="2009" name="Int. J. Syst. Evol. Microbiol.">
        <title>Nocardioides caeni sp. nov., isolated from wastewater.</title>
        <authorList>
            <person name="Yoon J.H."/>
            <person name="Kang S.J."/>
            <person name="Park S."/>
            <person name="Kim W."/>
            <person name="Oh T.K."/>
        </authorList>
    </citation>
    <scope>NUCLEOTIDE SEQUENCE [LARGE SCALE GENOMIC DNA]</scope>
    <source>
        <strain evidence="3 4">DSM 23134</strain>
    </source>
</reference>
<name>A0A4S8NNA0_9ACTN</name>
<evidence type="ECO:0000256" key="2">
    <source>
        <dbReference type="SAM" id="Phobius"/>
    </source>
</evidence>
<sequence length="391" mass="39894">MSGDRNVELHLALRQMVLDHGVDVLHDATTLRGALDDYFAEDDSFTAGDANLLVDGVRLGALATLVRLTEHGATPPAALRSASEGLIRERGGLDLDAAHWTCAVLGYAAGVVDDGLLRACPRPPTPTSSPPEPTAILPTVHLPPPPPPPPPPAPAPAGPPLLPTVQATRMSSPPPPAHPVAPLATSPGRWRAPLAVVALIALAIAAGVGVALLLTSGADDSNRAGDRRSSVASDEISPPSTEGANETSGAASSPSPSSRPHAAASGTPSGTAGADPGGVTGTWTGTITQVDERGTEVIELLLTLTDGRVGDRVGTTTYDLGDQVCVGRLTLLSSQVDGQQLREEILSGPCIANGQVRVHRSGTRLSFDYTGTKQSNGEAQLVSGLLDRAGA</sequence>
<organism evidence="3 4">
    <name type="scientific">Nocardioides caeni</name>
    <dbReference type="NCBI Taxonomy" id="574700"/>
    <lineage>
        <taxon>Bacteria</taxon>
        <taxon>Bacillati</taxon>
        <taxon>Actinomycetota</taxon>
        <taxon>Actinomycetes</taxon>
        <taxon>Propionibacteriales</taxon>
        <taxon>Nocardioidaceae</taxon>
        <taxon>Nocardioides</taxon>
    </lineage>
</organism>
<protein>
    <submittedName>
        <fullName evidence="3">Uncharacterized protein</fullName>
    </submittedName>
</protein>
<dbReference type="AlphaFoldDB" id="A0A4S8NNA0"/>
<dbReference type="RefSeq" id="WP_136561121.1">
    <property type="nucleotide sequence ID" value="NZ_BAABLS010000002.1"/>
</dbReference>
<dbReference type="EMBL" id="STGW01000001">
    <property type="protein sequence ID" value="THV18407.1"/>
    <property type="molecule type" value="Genomic_DNA"/>
</dbReference>